<reference evidence="1" key="1">
    <citation type="submission" date="2024-02" db="EMBL/GenBank/DDBJ databases">
        <authorList>
            <consortium name="ELIXIR-Norway"/>
            <consortium name="Elixir Norway"/>
        </authorList>
    </citation>
    <scope>NUCLEOTIDE SEQUENCE</scope>
</reference>
<evidence type="ECO:0000313" key="2">
    <source>
        <dbReference type="Proteomes" id="UP001497512"/>
    </source>
</evidence>
<dbReference type="SUPFAM" id="SSF52540">
    <property type="entry name" value="P-loop containing nucleoside triphosphate hydrolases"/>
    <property type="match status" value="1"/>
</dbReference>
<protein>
    <recommendedName>
        <fullName evidence="3">Ras-related protein</fullName>
    </recommendedName>
</protein>
<dbReference type="Pfam" id="PF00071">
    <property type="entry name" value="Ras"/>
    <property type="match status" value="1"/>
</dbReference>
<dbReference type="EMBL" id="OZ019895">
    <property type="protein sequence ID" value="CAK9221368.1"/>
    <property type="molecule type" value="Genomic_DNA"/>
</dbReference>
<proteinExistence type="predicted"/>
<dbReference type="Gene3D" id="3.40.50.300">
    <property type="entry name" value="P-loop containing nucleotide triphosphate hydrolases"/>
    <property type="match status" value="1"/>
</dbReference>
<evidence type="ECO:0008006" key="3">
    <source>
        <dbReference type="Google" id="ProtNLM"/>
    </source>
</evidence>
<dbReference type="PANTHER" id="PTHR47979">
    <property type="entry name" value="DRAB11-RELATED"/>
    <property type="match status" value="1"/>
</dbReference>
<dbReference type="InterPro" id="IPR050209">
    <property type="entry name" value="Rab_GTPases_membrane_traffic"/>
</dbReference>
<gene>
    <name evidence="1" type="ORF">CSSPTR1EN2_LOCUS15921</name>
</gene>
<evidence type="ECO:0000313" key="1">
    <source>
        <dbReference type="EMBL" id="CAK9221368.1"/>
    </source>
</evidence>
<dbReference type="InterPro" id="IPR001806">
    <property type="entry name" value="Small_GTPase"/>
</dbReference>
<dbReference type="PROSITE" id="PS51419">
    <property type="entry name" value="RAB"/>
    <property type="match status" value="1"/>
</dbReference>
<dbReference type="PROSITE" id="PS51421">
    <property type="entry name" value="RAS"/>
    <property type="match status" value="1"/>
</dbReference>
<accession>A0ABP0UHQ4</accession>
<sequence>MLVGNKRDLAHIREVAVEEGTALAEQHNMSFIETSALESMNVIIAFQTVLREIHKIVSRKALAADWSKNNTVLSSGQKLAGSDDMTPRRGGCCLMSVINLFDRQNTSSHSISEIAEIIAIEADRGMLHLIWDPYIEALVRRVLAATFEGIEPALDPKASSQESMVLLLHGTPVTDVAARVA</sequence>
<dbReference type="Proteomes" id="UP001497512">
    <property type="component" value="Chromosome 3"/>
</dbReference>
<dbReference type="InterPro" id="IPR027417">
    <property type="entry name" value="P-loop_NTPase"/>
</dbReference>
<name>A0ABP0UHQ4_9BRYO</name>
<keyword evidence="2" id="KW-1185">Reference proteome</keyword>
<dbReference type="SMART" id="SM00175">
    <property type="entry name" value="RAB"/>
    <property type="match status" value="1"/>
</dbReference>
<organism evidence="1 2">
    <name type="scientific">Sphagnum troendelagicum</name>
    <dbReference type="NCBI Taxonomy" id="128251"/>
    <lineage>
        <taxon>Eukaryota</taxon>
        <taxon>Viridiplantae</taxon>
        <taxon>Streptophyta</taxon>
        <taxon>Embryophyta</taxon>
        <taxon>Bryophyta</taxon>
        <taxon>Sphagnophytina</taxon>
        <taxon>Sphagnopsida</taxon>
        <taxon>Sphagnales</taxon>
        <taxon>Sphagnaceae</taxon>
        <taxon>Sphagnum</taxon>
    </lineage>
</organism>